<name>A0A0E9WCF7_ANGAN</name>
<keyword evidence="1" id="KW-0732">Signal</keyword>
<organism evidence="2">
    <name type="scientific">Anguilla anguilla</name>
    <name type="common">European freshwater eel</name>
    <name type="synonym">Muraena anguilla</name>
    <dbReference type="NCBI Taxonomy" id="7936"/>
    <lineage>
        <taxon>Eukaryota</taxon>
        <taxon>Metazoa</taxon>
        <taxon>Chordata</taxon>
        <taxon>Craniata</taxon>
        <taxon>Vertebrata</taxon>
        <taxon>Euteleostomi</taxon>
        <taxon>Actinopterygii</taxon>
        <taxon>Neopterygii</taxon>
        <taxon>Teleostei</taxon>
        <taxon>Anguilliformes</taxon>
        <taxon>Anguillidae</taxon>
        <taxon>Anguilla</taxon>
    </lineage>
</organism>
<dbReference type="EMBL" id="GBXM01020596">
    <property type="protein sequence ID" value="JAH87981.1"/>
    <property type="molecule type" value="Transcribed_RNA"/>
</dbReference>
<reference evidence="2" key="1">
    <citation type="submission" date="2014-11" db="EMBL/GenBank/DDBJ databases">
        <authorList>
            <person name="Amaro Gonzalez C."/>
        </authorList>
    </citation>
    <scope>NUCLEOTIDE SEQUENCE</scope>
</reference>
<sequence length="55" mass="6531">MSLLVHHLHLIWMGPIYATVECRRTISIGHLLVEVRFTCRMDNSCFSMNFFLRHP</sequence>
<reference evidence="2" key="2">
    <citation type="journal article" date="2015" name="Fish Shellfish Immunol.">
        <title>Early steps in the European eel (Anguilla anguilla)-Vibrio vulnificus interaction in the gills: Role of the RtxA13 toxin.</title>
        <authorList>
            <person name="Callol A."/>
            <person name="Pajuelo D."/>
            <person name="Ebbesson L."/>
            <person name="Teles M."/>
            <person name="MacKenzie S."/>
            <person name="Amaro C."/>
        </authorList>
    </citation>
    <scope>NUCLEOTIDE SEQUENCE</scope>
</reference>
<dbReference type="AlphaFoldDB" id="A0A0E9WCF7"/>
<evidence type="ECO:0000313" key="2">
    <source>
        <dbReference type="EMBL" id="JAH87981.1"/>
    </source>
</evidence>
<evidence type="ECO:0000256" key="1">
    <source>
        <dbReference type="SAM" id="SignalP"/>
    </source>
</evidence>
<feature type="chain" id="PRO_5002434223" evidence="1">
    <location>
        <begin position="19"/>
        <end position="55"/>
    </location>
</feature>
<accession>A0A0E9WCF7</accession>
<protein>
    <submittedName>
        <fullName evidence="2">Uncharacterized protein</fullName>
    </submittedName>
</protein>
<feature type="signal peptide" evidence="1">
    <location>
        <begin position="1"/>
        <end position="18"/>
    </location>
</feature>
<proteinExistence type="predicted"/>